<evidence type="ECO:0000313" key="3">
    <source>
        <dbReference type="Proteomes" id="UP000248021"/>
    </source>
</evidence>
<dbReference type="EMBL" id="QJJK01000009">
    <property type="protein sequence ID" value="PXW55738.1"/>
    <property type="molecule type" value="Genomic_DNA"/>
</dbReference>
<feature type="chain" id="PRO_5041067748" evidence="1">
    <location>
        <begin position="37"/>
        <end position="172"/>
    </location>
</feature>
<dbReference type="Proteomes" id="UP000248021">
    <property type="component" value="Unassembled WGS sequence"/>
</dbReference>
<protein>
    <submittedName>
        <fullName evidence="2">Uncharacterized protein DUF992</fullName>
    </submittedName>
</protein>
<evidence type="ECO:0000313" key="2">
    <source>
        <dbReference type="EMBL" id="PXW55738.1"/>
    </source>
</evidence>
<comment type="caution">
    <text evidence="2">The sequence shown here is derived from an EMBL/GenBank/DDBJ whole genome shotgun (WGS) entry which is preliminary data.</text>
</comment>
<proteinExistence type="predicted"/>
<gene>
    <name evidence="2" type="ORF">C7450_109146</name>
</gene>
<organism evidence="2 3">
    <name type="scientific">Chelatococcus asaccharovorans</name>
    <dbReference type="NCBI Taxonomy" id="28210"/>
    <lineage>
        <taxon>Bacteria</taxon>
        <taxon>Pseudomonadati</taxon>
        <taxon>Pseudomonadota</taxon>
        <taxon>Alphaproteobacteria</taxon>
        <taxon>Hyphomicrobiales</taxon>
        <taxon>Chelatococcaceae</taxon>
        <taxon>Chelatococcus</taxon>
    </lineage>
</organism>
<dbReference type="Pfam" id="PF06186">
    <property type="entry name" value="DUF992"/>
    <property type="match status" value="1"/>
</dbReference>
<keyword evidence="1" id="KW-0732">Signal</keyword>
<dbReference type="OrthoDB" id="7362478at2"/>
<feature type="signal peptide" evidence="1">
    <location>
        <begin position="1"/>
        <end position="36"/>
    </location>
</feature>
<sequence>MTFGSVTRKTFARALGIASVGALLASAPLLVASAEAQSTSNTRVGRLTCSVSGGPGFIITSSKALNCVFRGNAGKRDYYAGTIRKFGLDIGATTEGTLIWDVFSTGGRTARGMLAGTYAGVSGEATVGGGVGANVLVGGSRRSISLQPLSIQGQQGFNLALGVADLQLHSVR</sequence>
<name>A0A2V3U1M1_9HYPH</name>
<dbReference type="InterPro" id="IPR006311">
    <property type="entry name" value="TAT_signal"/>
</dbReference>
<evidence type="ECO:0000256" key="1">
    <source>
        <dbReference type="SAM" id="SignalP"/>
    </source>
</evidence>
<dbReference type="AlphaFoldDB" id="A0A2V3U1M1"/>
<dbReference type="RefSeq" id="WP_110376516.1">
    <property type="nucleotide sequence ID" value="NZ_CAKNFM010000006.1"/>
</dbReference>
<dbReference type="InterPro" id="IPR009333">
    <property type="entry name" value="DUF992"/>
</dbReference>
<accession>A0A2V3U1M1</accession>
<reference evidence="2 3" key="1">
    <citation type="submission" date="2018-05" db="EMBL/GenBank/DDBJ databases">
        <title>Genomic Encyclopedia of Type Strains, Phase IV (KMG-IV): sequencing the most valuable type-strain genomes for metagenomic binning, comparative biology and taxonomic classification.</title>
        <authorList>
            <person name="Goeker M."/>
        </authorList>
    </citation>
    <scope>NUCLEOTIDE SEQUENCE [LARGE SCALE GENOMIC DNA]</scope>
    <source>
        <strain evidence="2 3">DSM 6462</strain>
    </source>
</reference>
<dbReference type="PROSITE" id="PS51318">
    <property type="entry name" value="TAT"/>
    <property type="match status" value="1"/>
</dbReference>
<keyword evidence="3" id="KW-1185">Reference proteome</keyword>